<dbReference type="OMA" id="IQFAFAW"/>
<dbReference type="PANTHER" id="PTHR37419:SF1">
    <property type="entry name" value="SERINE_THREONINE-PROTEIN KINASE TOXIN HIPA"/>
    <property type="match status" value="1"/>
</dbReference>
<accession>A0A2N7S0N5</accession>
<keyword evidence="2" id="KW-0808">Transferase</keyword>
<keyword evidence="3" id="KW-0418">Kinase</keyword>
<dbReference type="GO" id="GO:0005829">
    <property type="term" value="C:cytosol"/>
    <property type="evidence" value="ECO:0007669"/>
    <property type="project" value="TreeGrafter"/>
</dbReference>
<dbReference type="EMBL" id="PNQX01000002">
    <property type="protein sequence ID" value="PMQ19697.1"/>
    <property type="molecule type" value="Genomic_DNA"/>
</dbReference>
<organism evidence="6 7">
    <name type="scientific">Glutamicibacter arilaitensis</name>
    <dbReference type="NCBI Taxonomy" id="256701"/>
    <lineage>
        <taxon>Bacteria</taxon>
        <taxon>Bacillati</taxon>
        <taxon>Actinomycetota</taxon>
        <taxon>Actinomycetes</taxon>
        <taxon>Micrococcales</taxon>
        <taxon>Micrococcaceae</taxon>
        <taxon>Glutamicibacter</taxon>
    </lineage>
</organism>
<comment type="similarity">
    <text evidence="1">Belongs to the HipA Ser/Thr kinase family.</text>
</comment>
<evidence type="ECO:0000313" key="7">
    <source>
        <dbReference type="Proteomes" id="UP000235739"/>
    </source>
</evidence>
<evidence type="ECO:0000259" key="5">
    <source>
        <dbReference type="Pfam" id="PF13657"/>
    </source>
</evidence>
<evidence type="ECO:0000256" key="2">
    <source>
        <dbReference type="ARBA" id="ARBA00022679"/>
    </source>
</evidence>
<feature type="domain" description="HipA N-terminal subdomain 1" evidence="5">
    <location>
        <begin position="14"/>
        <end position="113"/>
    </location>
</feature>
<dbReference type="Pfam" id="PF13657">
    <property type="entry name" value="Couple_hipA"/>
    <property type="match status" value="1"/>
</dbReference>
<gene>
    <name evidence="6" type="ORF">CIK84_13700</name>
</gene>
<dbReference type="InterPro" id="IPR012893">
    <property type="entry name" value="HipA-like_C"/>
</dbReference>
<proteinExistence type="inferred from homology"/>
<dbReference type="Proteomes" id="UP000235739">
    <property type="component" value="Unassembled WGS sequence"/>
</dbReference>
<dbReference type="NCBIfam" id="TIGR03071">
    <property type="entry name" value="couple_hipA"/>
    <property type="match status" value="1"/>
</dbReference>
<name>A0A2N7S0N5_9MICC</name>
<dbReference type="Gene3D" id="1.10.1070.20">
    <property type="match status" value="1"/>
</dbReference>
<dbReference type="InterPro" id="IPR052028">
    <property type="entry name" value="HipA_Ser/Thr_kinase"/>
</dbReference>
<dbReference type="PANTHER" id="PTHR37419">
    <property type="entry name" value="SERINE/THREONINE-PROTEIN KINASE TOXIN HIPA"/>
    <property type="match status" value="1"/>
</dbReference>
<protein>
    <submittedName>
        <fullName evidence="6">Type II toxin-antitoxin system HipA family toxin</fullName>
    </submittedName>
</protein>
<evidence type="ECO:0000256" key="3">
    <source>
        <dbReference type="ARBA" id="ARBA00022777"/>
    </source>
</evidence>
<dbReference type="InterPro" id="IPR017508">
    <property type="entry name" value="HipA_N1"/>
</dbReference>
<dbReference type="RefSeq" id="WP_013347489.1">
    <property type="nucleotide sequence ID" value="NZ_JABUYH010000104.1"/>
</dbReference>
<reference evidence="6 7" key="1">
    <citation type="journal article" date="2017" name="Elife">
        <title>Extensive horizontal gene transfer in cheese-associated bacteria.</title>
        <authorList>
            <person name="Bonham K.S."/>
            <person name="Wolfe B.E."/>
            <person name="Dutton R.J."/>
        </authorList>
    </citation>
    <scope>NUCLEOTIDE SEQUENCE [LARGE SCALE GENOMIC DNA]</scope>
    <source>
        <strain evidence="6 7">JB182</strain>
    </source>
</reference>
<evidence type="ECO:0000313" key="6">
    <source>
        <dbReference type="EMBL" id="PMQ19697.1"/>
    </source>
</evidence>
<dbReference type="GeneID" id="303183720"/>
<dbReference type="Pfam" id="PF07804">
    <property type="entry name" value="HipA_C"/>
    <property type="match status" value="1"/>
</dbReference>
<dbReference type="GO" id="GO:0004674">
    <property type="term" value="F:protein serine/threonine kinase activity"/>
    <property type="evidence" value="ECO:0007669"/>
    <property type="project" value="TreeGrafter"/>
</dbReference>
<comment type="caution">
    <text evidence="6">The sequence shown here is derived from an EMBL/GenBank/DDBJ whole genome shotgun (WGS) entry which is preliminary data.</text>
</comment>
<evidence type="ECO:0000256" key="1">
    <source>
        <dbReference type="ARBA" id="ARBA00010164"/>
    </source>
</evidence>
<sequence>MTPSLQELRLVAQADVYCNDNLAGYLTRQDDGSIAFTYDLHYLHDGGSAIATSLPVARDAYVGPGGALPSFFSGLLPEGHRLTVLKDATKTSLSDELTLLMAVGSDTPGNVRVIPSGSKLEQTPVVAEFSTTEDLDFSVLSRTLDRHSIPGVQDKISATMLTTPVEFKNSAYLLKLDPRDHPHLVLNEALHLKAARALKLPVAKNQLVMDSKKNPGLLVERFDRMAVEPEGQPQRLPLEDAMQVLNLPPASKYAVSTEQVIQALAQHCQAPVLARRNLYIQFAFAWLTGNGDLHGKNVSILANEQGQFGVAPIYDIPCTLVYGDDTMALTVAGKTKNLKRKHWAELSGELGLADRAAQSANQLALKAALTADLDELPFEGSPLRGAQRELRFRRMELE</sequence>
<feature type="domain" description="HipA-like C-terminal" evidence="4">
    <location>
        <begin position="148"/>
        <end position="364"/>
    </location>
</feature>
<dbReference type="AlphaFoldDB" id="A0A2N7S0N5"/>
<evidence type="ECO:0000259" key="4">
    <source>
        <dbReference type="Pfam" id="PF07804"/>
    </source>
</evidence>